<evidence type="ECO:0000256" key="1">
    <source>
        <dbReference type="ARBA" id="ARBA00004651"/>
    </source>
</evidence>
<evidence type="ECO:0000256" key="3">
    <source>
        <dbReference type="ARBA" id="ARBA00022692"/>
    </source>
</evidence>
<feature type="transmembrane region" description="Helical" evidence="6">
    <location>
        <begin position="137"/>
        <end position="161"/>
    </location>
</feature>
<keyword evidence="2" id="KW-1003">Cell membrane</keyword>
<keyword evidence="8" id="KW-1185">Reference proteome</keyword>
<dbReference type="InterPro" id="IPR022791">
    <property type="entry name" value="L-PG_synthase/AglD"/>
</dbReference>
<proteinExistence type="predicted"/>
<gene>
    <name evidence="7" type="ORF">EKK97_19335</name>
</gene>
<evidence type="ECO:0000256" key="6">
    <source>
        <dbReference type="SAM" id="Phobius"/>
    </source>
</evidence>
<evidence type="ECO:0000313" key="7">
    <source>
        <dbReference type="EMBL" id="QHC51315.1"/>
    </source>
</evidence>
<feature type="transmembrane region" description="Helical" evidence="6">
    <location>
        <begin position="20"/>
        <end position="41"/>
    </location>
</feature>
<protein>
    <submittedName>
        <fullName evidence="7">UPF0104 family protein</fullName>
    </submittedName>
</protein>
<evidence type="ECO:0000256" key="4">
    <source>
        <dbReference type="ARBA" id="ARBA00022989"/>
    </source>
</evidence>
<reference evidence="7 8" key="1">
    <citation type="submission" date="2019-01" db="EMBL/GenBank/DDBJ databases">
        <title>Complete genome of a denitifying bacterium Halomons sp. BC-M4-5.</title>
        <authorList>
            <person name="Wang L."/>
            <person name="Shao Z."/>
        </authorList>
    </citation>
    <scope>NUCLEOTIDE SEQUENCE [LARGE SCALE GENOMIC DNA]</scope>
    <source>
        <strain evidence="7 8">BC-M4-5</strain>
    </source>
</reference>
<comment type="subcellular location">
    <subcellularLocation>
        <location evidence="1">Cell membrane</location>
        <topology evidence="1">Multi-pass membrane protein</topology>
    </subcellularLocation>
</comment>
<feature type="transmembrane region" description="Helical" evidence="6">
    <location>
        <begin position="173"/>
        <end position="191"/>
    </location>
</feature>
<evidence type="ECO:0000256" key="2">
    <source>
        <dbReference type="ARBA" id="ARBA00022475"/>
    </source>
</evidence>
<dbReference type="GO" id="GO:0005886">
    <property type="term" value="C:plasma membrane"/>
    <property type="evidence" value="ECO:0007669"/>
    <property type="project" value="UniProtKB-SubCell"/>
</dbReference>
<organism evidence="7 8">
    <name type="scientific">Billgrantia tianxiuensis</name>
    <dbReference type="NCBI Taxonomy" id="2497861"/>
    <lineage>
        <taxon>Bacteria</taxon>
        <taxon>Pseudomonadati</taxon>
        <taxon>Pseudomonadota</taxon>
        <taxon>Gammaproteobacteria</taxon>
        <taxon>Oceanospirillales</taxon>
        <taxon>Halomonadaceae</taxon>
        <taxon>Billgrantia</taxon>
    </lineage>
</organism>
<keyword evidence="5 6" id="KW-0472">Membrane</keyword>
<dbReference type="Proteomes" id="UP000464013">
    <property type="component" value="Chromosome"/>
</dbReference>
<evidence type="ECO:0000313" key="8">
    <source>
        <dbReference type="Proteomes" id="UP000464013"/>
    </source>
</evidence>
<dbReference type="Pfam" id="PF03706">
    <property type="entry name" value="LPG_synthase_TM"/>
    <property type="match status" value="1"/>
</dbReference>
<keyword evidence="3 6" id="KW-0812">Transmembrane</keyword>
<dbReference type="KEGG" id="htx:EKK97_19335"/>
<sequence length="328" mass="36357">MPMNASATHRSRSRQRWLGWAKRIVTLAFFVLVVVLLFSLIRNVDWPAVAETLRGYSLLTLAGGLVIAVASYVAFSSYDLLGKRYTGHELSVRQVLEVAFVCYAFNLNLGAWVGSLAMRYRLYTRLGLGVGTVTRVLSISLIANWLGYMLLAGTIFSFRLLELPRAWEIGATGLQIIGFGLLGASLAYLLACRFSKRRVWHVRGHEIVLPPLKLALMQAALGAANWSLMATLIYLLLPEEVFFPSVLGILLISAIAGVITHIPAGLGVLEAVFLALLQHRLATSEILAALIGYRALYFLLPLAVAFLMFLVLERRGRKRKRAERVSDR</sequence>
<feature type="transmembrane region" description="Helical" evidence="6">
    <location>
        <begin position="95"/>
        <end position="117"/>
    </location>
</feature>
<keyword evidence="4 6" id="KW-1133">Transmembrane helix</keyword>
<feature type="transmembrane region" description="Helical" evidence="6">
    <location>
        <begin position="215"/>
        <end position="237"/>
    </location>
</feature>
<dbReference type="OrthoDB" id="5998304at2"/>
<feature type="transmembrane region" description="Helical" evidence="6">
    <location>
        <begin position="286"/>
        <end position="312"/>
    </location>
</feature>
<evidence type="ECO:0000256" key="5">
    <source>
        <dbReference type="ARBA" id="ARBA00023136"/>
    </source>
</evidence>
<name>A0A6I6SU08_9GAMM</name>
<accession>A0A6I6SU08</accession>
<dbReference type="AlphaFoldDB" id="A0A6I6SU08"/>
<feature type="transmembrane region" description="Helical" evidence="6">
    <location>
        <begin position="249"/>
        <end position="274"/>
    </location>
</feature>
<feature type="transmembrane region" description="Helical" evidence="6">
    <location>
        <begin position="53"/>
        <end position="75"/>
    </location>
</feature>
<dbReference type="EMBL" id="CP035042">
    <property type="protein sequence ID" value="QHC51315.1"/>
    <property type="molecule type" value="Genomic_DNA"/>
</dbReference>